<dbReference type="InterPro" id="IPR043148">
    <property type="entry name" value="TagF_C"/>
</dbReference>
<feature type="non-terminal residue" evidence="1">
    <location>
        <position position="281"/>
    </location>
</feature>
<sequence>MTYNKTVHILLEPDLLKSALADSHPFIAKMALVLESASFRVEYRLHGDQNRSDDTFVLSHMKPPPGSRGLVFRRVYEYPFWQIDSSANRWEWDVAKVSYDPAAVSGADAANFYRSWQKRLYGDAPQNLSSEGIVYVPLQGKLHEKRSFQLCSPIEMLEHCLAHDLGRKVIATIHPNETYSASEIAALDQLERQNSRLRVEVGGMIPLLQTCDYVVTQNSSVAFAGYFFGKPALLFGKIDFHHIAITADMARLATGFAKVAQNRPNYARYLYWFWQAQSINA</sequence>
<accession>A0A0F9IKP6</accession>
<name>A0A0F9IKP6_9ZZZZ</name>
<dbReference type="Gene3D" id="3.40.50.12580">
    <property type="match status" value="1"/>
</dbReference>
<comment type="caution">
    <text evidence="1">The sequence shown here is derived from an EMBL/GenBank/DDBJ whole genome shotgun (WGS) entry which is preliminary data.</text>
</comment>
<reference evidence="1" key="1">
    <citation type="journal article" date="2015" name="Nature">
        <title>Complex archaea that bridge the gap between prokaryotes and eukaryotes.</title>
        <authorList>
            <person name="Spang A."/>
            <person name="Saw J.H."/>
            <person name="Jorgensen S.L."/>
            <person name="Zaremba-Niedzwiedzka K."/>
            <person name="Martijn J."/>
            <person name="Lind A.E."/>
            <person name="van Eijk R."/>
            <person name="Schleper C."/>
            <person name="Guy L."/>
            <person name="Ettema T.J."/>
        </authorList>
    </citation>
    <scope>NUCLEOTIDE SEQUENCE</scope>
</reference>
<organism evidence="1">
    <name type="scientific">marine sediment metagenome</name>
    <dbReference type="NCBI Taxonomy" id="412755"/>
    <lineage>
        <taxon>unclassified sequences</taxon>
        <taxon>metagenomes</taxon>
        <taxon>ecological metagenomes</taxon>
    </lineage>
</organism>
<evidence type="ECO:0000313" key="1">
    <source>
        <dbReference type="EMBL" id="KKM28186.1"/>
    </source>
</evidence>
<dbReference type="EMBL" id="LAZR01012173">
    <property type="protein sequence ID" value="KKM28186.1"/>
    <property type="molecule type" value="Genomic_DNA"/>
</dbReference>
<proteinExistence type="predicted"/>
<dbReference type="AlphaFoldDB" id="A0A0F9IKP6"/>
<evidence type="ECO:0008006" key="2">
    <source>
        <dbReference type="Google" id="ProtNLM"/>
    </source>
</evidence>
<dbReference type="SUPFAM" id="SSF53756">
    <property type="entry name" value="UDP-Glycosyltransferase/glycogen phosphorylase"/>
    <property type="match status" value="1"/>
</dbReference>
<protein>
    <recommendedName>
        <fullName evidence="2">Capsule polysaccharide biosynthesis protein</fullName>
    </recommendedName>
</protein>
<gene>
    <name evidence="1" type="ORF">LCGC14_1567240</name>
</gene>